<evidence type="ECO:0000313" key="8">
    <source>
        <dbReference type="EMBL" id="SHI52279.1"/>
    </source>
</evidence>
<dbReference type="Gene3D" id="1.20.58.80">
    <property type="entry name" value="Phosphotransferase system, lactose/cellobiose-type IIA subunit"/>
    <property type="match status" value="1"/>
</dbReference>
<dbReference type="InterPro" id="IPR036542">
    <property type="entry name" value="PTS_IIA_lac/cel_sf"/>
</dbReference>
<reference evidence="8 9" key="1">
    <citation type="submission" date="2016-11" db="EMBL/GenBank/DDBJ databases">
        <authorList>
            <person name="Varghese N."/>
            <person name="Submissions S."/>
        </authorList>
    </citation>
    <scope>NUCLEOTIDE SEQUENCE [LARGE SCALE GENOMIC DNA]</scope>
    <source>
        <strain evidence="8 9">DSM 15287</strain>
    </source>
</reference>
<dbReference type="GO" id="GO:0009401">
    <property type="term" value="P:phosphoenolpyruvate-dependent sugar phosphotransferase system"/>
    <property type="evidence" value="ECO:0007669"/>
    <property type="project" value="UniProtKB-KW"/>
</dbReference>
<dbReference type="OrthoDB" id="389577at2"/>
<gene>
    <name evidence="8" type="ORF">SAMN02745170_00516</name>
</gene>
<evidence type="ECO:0000256" key="5">
    <source>
        <dbReference type="PIRSR" id="PIRSR000699-1"/>
    </source>
</evidence>
<evidence type="ECO:0000256" key="6">
    <source>
        <dbReference type="PIRSR" id="PIRSR000699-2"/>
    </source>
</evidence>
<keyword evidence="3" id="KW-0808">Transferase</keyword>
<dbReference type="PANTHER" id="PTHR34382:SF7">
    <property type="entry name" value="PTS SYSTEM N,N'-DIACETYLCHITOBIOSE-SPECIFIC EIIA COMPONENT"/>
    <property type="match status" value="1"/>
</dbReference>
<evidence type="ECO:0000256" key="7">
    <source>
        <dbReference type="PROSITE-ProRule" id="PRU00418"/>
    </source>
</evidence>
<keyword evidence="6" id="KW-0479">Metal-binding</keyword>
<proteinExistence type="predicted"/>
<dbReference type="PANTHER" id="PTHR34382">
    <property type="entry name" value="PTS SYSTEM N,N'-DIACETYLCHITOBIOSE-SPECIFIC EIIA COMPONENT"/>
    <property type="match status" value="1"/>
</dbReference>
<keyword evidence="1" id="KW-0813">Transport</keyword>
<dbReference type="CDD" id="cd00215">
    <property type="entry name" value="PTS_IIA_lac"/>
    <property type="match status" value="1"/>
</dbReference>
<dbReference type="PIRSF" id="PIRSF000699">
    <property type="entry name" value="PTS_IILac_III"/>
    <property type="match status" value="1"/>
</dbReference>
<dbReference type="InterPro" id="IPR003188">
    <property type="entry name" value="PTS_IIA_lac/cel"/>
</dbReference>
<keyword evidence="9" id="KW-1185">Reference proteome</keyword>
<feature type="active site" description="Tele-phosphohistidine intermediate" evidence="5">
    <location>
        <position position="77"/>
    </location>
</feature>
<dbReference type="Pfam" id="PF02255">
    <property type="entry name" value="PTS_IIA"/>
    <property type="match status" value="1"/>
</dbReference>
<sequence length="117" mass="12963">MDIEEIVMSIIINSGEARAFAYEALRKVRSGDYQEAEINALLDKANDAIGQAHETQTAILHKEASGESILVSILFVHAQDHLMTSISEKNLIIEMIEMTKMIHTLADKLTKGGNDHD</sequence>
<dbReference type="GO" id="GO:0016740">
    <property type="term" value="F:transferase activity"/>
    <property type="evidence" value="ECO:0007669"/>
    <property type="project" value="UniProtKB-KW"/>
</dbReference>
<dbReference type="EMBL" id="FQZD01000005">
    <property type="protein sequence ID" value="SHI52279.1"/>
    <property type="molecule type" value="Genomic_DNA"/>
</dbReference>
<evidence type="ECO:0000256" key="1">
    <source>
        <dbReference type="ARBA" id="ARBA00022448"/>
    </source>
</evidence>
<dbReference type="SUPFAM" id="SSF46973">
    <property type="entry name" value="Enzyme IIa from lactose specific PTS, IIa-lac"/>
    <property type="match status" value="1"/>
</dbReference>
<feature type="binding site" evidence="6">
    <location>
        <position position="80"/>
    </location>
    <ligand>
        <name>Mg(2+)</name>
        <dbReference type="ChEBI" id="CHEBI:18420"/>
        <note>ligand shared between all trimeric partners</note>
    </ligand>
</feature>
<dbReference type="PROSITE" id="PS51095">
    <property type="entry name" value="PTS_EIIA_TYPE_3"/>
    <property type="match status" value="1"/>
</dbReference>
<accession>A0A1M6BU73</accession>
<protein>
    <submittedName>
        <fullName evidence="8">PTS system, cellobiose-specific IIA component</fullName>
    </submittedName>
</protein>
<evidence type="ECO:0000256" key="4">
    <source>
        <dbReference type="ARBA" id="ARBA00022683"/>
    </source>
</evidence>
<keyword evidence="2" id="KW-0762">Sugar transport</keyword>
<comment type="cofactor">
    <cofactor evidence="6">
        <name>Mg(2+)</name>
        <dbReference type="ChEBI" id="CHEBI:18420"/>
    </cofactor>
    <text evidence="6">Binds 1 Mg(2+) ion per trimer.</text>
</comment>
<keyword evidence="4" id="KW-0598">Phosphotransferase system</keyword>
<evidence type="ECO:0000313" key="9">
    <source>
        <dbReference type="Proteomes" id="UP000322917"/>
    </source>
</evidence>
<name>A0A1M6BU73_9FIRM</name>
<dbReference type="Proteomes" id="UP000322917">
    <property type="component" value="Unassembled WGS sequence"/>
</dbReference>
<evidence type="ECO:0000256" key="3">
    <source>
        <dbReference type="ARBA" id="ARBA00022679"/>
    </source>
</evidence>
<dbReference type="AlphaFoldDB" id="A0A1M6BU73"/>
<feature type="modified residue" description="Phosphohistidine; by HPr" evidence="7">
    <location>
        <position position="77"/>
    </location>
</feature>
<evidence type="ECO:0000256" key="2">
    <source>
        <dbReference type="ARBA" id="ARBA00022597"/>
    </source>
</evidence>
<keyword evidence="6" id="KW-0460">Magnesium</keyword>
<organism evidence="8 9">
    <name type="scientific">Propionispora hippei DSM 15287</name>
    <dbReference type="NCBI Taxonomy" id="1123003"/>
    <lineage>
        <taxon>Bacteria</taxon>
        <taxon>Bacillati</taxon>
        <taxon>Bacillota</taxon>
        <taxon>Negativicutes</taxon>
        <taxon>Selenomonadales</taxon>
        <taxon>Sporomusaceae</taxon>
        <taxon>Propionispora</taxon>
    </lineage>
</organism>
<dbReference type="GO" id="GO:0046872">
    <property type="term" value="F:metal ion binding"/>
    <property type="evidence" value="ECO:0007669"/>
    <property type="project" value="UniProtKB-KW"/>
</dbReference>